<evidence type="ECO:0000259" key="5">
    <source>
        <dbReference type="SMART" id="SM00833"/>
    </source>
</evidence>
<dbReference type="GO" id="GO:0000166">
    <property type="term" value="F:nucleotide binding"/>
    <property type="evidence" value="ECO:0007669"/>
    <property type="project" value="UniProtKB-KW"/>
</dbReference>
<feature type="transmembrane region" description="Helical" evidence="4">
    <location>
        <begin position="1255"/>
        <end position="1274"/>
    </location>
</feature>
<feature type="region of interest" description="Disordered" evidence="3">
    <location>
        <begin position="126"/>
        <end position="154"/>
    </location>
</feature>
<dbReference type="Pfam" id="PF00078">
    <property type="entry name" value="RVT_1"/>
    <property type="match status" value="1"/>
</dbReference>
<keyword evidence="1" id="KW-0547">Nucleotide-binding</keyword>
<evidence type="ECO:0000256" key="3">
    <source>
        <dbReference type="SAM" id="MobiDB-lite"/>
    </source>
</evidence>
<dbReference type="PANTHER" id="PTHR13748:SF62">
    <property type="entry name" value="COBW DOMAIN-CONTAINING PROTEIN"/>
    <property type="match status" value="1"/>
</dbReference>
<dbReference type="InterPro" id="IPR020847">
    <property type="entry name" value="AP_endonuclease_F1_BS"/>
</dbReference>
<evidence type="ECO:0000256" key="1">
    <source>
        <dbReference type="ARBA" id="ARBA00022741"/>
    </source>
</evidence>
<evidence type="ECO:0000313" key="6">
    <source>
        <dbReference type="EMBL" id="SPD31727.1"/>
    </source>
</evidence>
<dbReference type="CDD" id="cd01650">
    <property type="entry name" value="RT_nLTR_like"/>
    <property type="match status" value="1"/>
</dbReference>
<accession>A0A2N9J2I6</accession>
<dbReference type="InterPro" id="IPR000477">
    <property type="entry name" value="RT_dom"/>
</dbReference>
<dbReference type="GO" id="GO:0005737">
    <property type="term" value="C:cytoplasm"/>
    <property type="evidence" value="ECO:0007669"/>
    <property type="project" value="TreeGrafter"/>
</dbReference>
<keyword evidence="4" id="KW-0812">Transmembrane</keyword>
<feature type="compositionally biased region" description="Basic and acidic residues" evidence="3">
    <location>
        <begin position="357"/>
        <end position="367"/>
    </location>
</feature>
<dbReference type="SUPFAM" id="SSF56219">
    <property type="entry name" value="DNase I-like"/>
    <property type="match status" value="1"/>
</dbReference>
<evidence type="ECO:0000256" key="4">
    <source>
        <dbReference type="SAM" id="Phobius"/>
    </source>
</evidence>
<dbReference type="InterPro" id="IPR051316">
    <property type="entry name" value="Zinc-reg_GTPase_activator"/>
</dbReference>
<dbReference type="InterPro" id="IPR036691">
    <property type="entry name" value="Endo/exonu/phosph_ase_sf"/>
</dbReference>
<feature type="region of interest" description="Disordered" evidence="3">
    <location>
        <begin position="357"/>
        <end position="376"/>
    </location>
</feature>
<dbReference type="Gene3D" id="3.60.10.10">
    <property type="entry name" value="Endonuclease/exonuclease/phosphatase"/>
    <property type="match status" value="1"/>
</dbReference>
<reference evidence="6" key="1">
    <citation type="submission" date="2018-02" db="EMBL/GenBank/DDBJ databases">
        <authorList>
            <person name="Cohen D.B."/>
            <person name="Kent A.D."/>
        </authorList>
    </citation>
    <scope>NUCLEOTIDE SEQUENCE</scope>
</reference>
<name>A0A2N9J2I6_FAGSY</name>
<dbReference type="InterPro" id="IPR011629">
    <property type="entry name" value="CobW-like_C"/>
</dbReference>
<dbReference type="SMART" id="SM00833">
    <property type="entry name" value="CobW_C"/>
    <property type="match status" value="1"/>
</dbReference>
<dbReference type="PANTHER" id="PTHR13748">
    <property type="entry name" value="COBW-RELATED"/>
    <property type="match status" value="1"/>
</dbReference>
<feature type="compositionally biased region" description="Polar residues" evidence="3">
    <location>
        <begin position="137"/>
        <end position="154"/>
    </location>
</feature>
<feature type="domain" description="CobW C-terminal" evidence="5">
    <location>
        <begin position="1323"/>
        <end position="1417"/>
    </location>
</feature>
<dbReference type="Pfam" id="PF13966">
    <property type="entry name" value="zf-RVT"/>
    <property type="match status" value="1"/>
</dbReference>
<dbReference type="EMBL" id="OIVN01006375">
    <property type="protein sequence ID" value="SPD31727.1"/>
    <property type="molecule type" value="Genomic_DNA"/>
</dbReference>
<dbReference type="GO" id="GO:0006281">
    <property type="term" value="P:DNA repair"/>
    <property type="evidence" value="ECO:0007669"/>
    <property type="project" value="InterPro"/>
</dbReference>
<gene>
    <name evidence="6" type="ORF">FSB_LOCUS59609</name>
</gene>
<keyword evidence="4" id="KW-1133">Transmembrane helix</keyword>
<keyword evidence="4" id="KW-0472">Membrane</keyword>
<dbReference type="Pfam" id="PF07683">
    <property type="entry name" value="CobW_C"/>
    <property type="match status" value="1"/>
</dbReference>
<feature type="compositionally biased region" description="Acidic residues" evidence="3">
    <location>
        <begin position="282"/>
        <end position="292"/>
    </location>
</feature>
<organism evidence="6">
    <name type="scientific">Fagus sylvatica</name>
    <name type="common">Beechnut</name>
    <dbReference type="NCBI Taxonomy" id="28930"/>
    <lineage>
        <taxon>Eukaryota</taxon>
        <taxon>Viridiplantae</taxon>
        <taxon>Streptophyta</taxon>
        <taxon>Embryophyta</taxon>
        <taxon>Tracheophyta</taxon>
        <taxon>Spermatophyta</taxon>
        <taxon>Magnoliopsida</taxon>
        <taxon>eudicotyledons</taxon>
        <taxon>Gunneridae</taxon>
        <taxon>Pentapetalae</taxon>
        <taxon>rosids</taxon>
        <taxon>fabids</taxon>
        <taxon>Fagales</taxon>
        <taxon>Fagaceae</taxon>
        <taxon>Fagus</taxon>
    </lineage>
</organism>
<sequence length="1418" mass="159880">MGGNRHFFIESKTFELTVDHGGGVYIVGLYKSGKDTLRSIFMGKASAKTLLDAMEELVSSKQTENFVRTIREGETVFIAQRCTNSKGHYWLAEVYFGIVMSPFPRAKDEPISPAFGCKPLKPPKTTTSFPKEVSGPNEASTSAYVPKPTKTSRPTWIWQPRKACDTGLGQQKATDSGKPENTKALIVSKSPDSTETKATLAQTLANCLAPIAFSEGLHRSWGSSSDWVLELRDGKRISIPLSLIRQPAVVTSSTSDSPHERKVLLLEGFTDLGSSDERNLALDEDGDEEDDVSVPPWPNVSFDQSLEMEGEDVACEPSKPSEWILGKYQEFGEYIGASYEGYEEEVLNLLKSIDARRPNQPRNKDGTSKGAKPRGRCSRELKGLLSCINYDTGSAWRRIDPRERVRYLLKLWDADVIYLQETKLDLVTRATWWGTSWCVGGDFNVIRFLSKRSGADQFTLAMNDFSEFIFPLGLMDIPLEGGKFTWSNNWEIPAMSCIDRFIFSGEWEDRYPTIVQKRLPKLLLDHFPILLESGKFMRGKRPFRFENMWLKAEGFEVFGHVGHKRNQLMLQLNQIDVIVEDRPLSEEEKLRKERIVVELERNALMEEISWRQKSRALWLPEGDKNTRFFHRLANLHRRHNSISSLLIYGELSSEPDSIADRITQFYHNLFMEVDCRRPSLDGLDFSMLFAEDAVELEKPFEEDEVLGVVHGFVGDKALGPDGFPMAFFQFCWAVVRSDIMQVLNYFHEMGSFERSFNVTFLVLIPKKYDAVEVKDFRPISLVGGIYKILAKLLANRLRLVLHTIISPSQNAFVQGRQILDSVLIANECLDSRMRQGVPGVLCKLDVEKAYDHLAFPFLLMASLVASLQALGACIRAILSPQLFVVVMEALSWFLDRAVQGGYFSGFMVGNHEGSEGSFLEEAGGGEYWSLRGGWCSKEVGDGVRIRFWHDRWCGEEPLRLSYPELFSIAGDKDAYELESLTSFMECIYASPLTGKGEDRMCWVSPSHNNFAVKRYYRSLTPHTSILFPWKNIWKAKVPPRVAFFSWIASLGKALTFDNLQNRGFIIPNWCCMCLKEWGECRSSFFTLLSGCRSLVLGLWIVWGPVGYAQIGAGLILQLVGAVGAALFCFDLEDDTPLCDLVFVEEELIVEPTQQVFAEAQLDEVDKIGTMVSSTVKETTVLFAILHPNIDFLRKLRLCSLAMVKKDAGEDCGSPRNSHGQAVGDGLVLAMHFGLADVDSGCGSSISLLVAEGSHWRWTVTVLAWGCLFGFVMVVRWQRRKGEFKVEVFSDLGWINRVGIGVCSNIKLMHDNNWGNIDSHDPGVSSVSIVCEGNLDLEKANIWLGTLLLERSEDIYRMKGLLSVQGMNERFVFQGVHDIFQGSPDRLWGRDEQRMNKIVFIGKNLDAQELEKGFKACLL</sequence>
<protein>
    <recommendedName>
        <fullName evidence="5">CobW C-terminal domain-containing protein</fullName>
    </recommendedName>
</protein>
<dbReference type="GO" id="GO:0004519">
    <property type="term" value="F:endonuclease activity"/>
    <property type="evidence" value="ECO:0007669"/>
    <property type="project" value="InterPro"/>
</dbReference>
<feature type="region of interest" description="Disordered" evidence="3">
    <location>
        <begin position="276"/>
        <end position="296"/>
    </location>
</feature>
<dbReference type="Gene3D" id="3.30.1220.10">
    <property type="entry name" value="CobW-like, C-terminal domain"/>
    <property type="match status" value="1"/>
</dbReference>
<dbReference type="InterPro" id="IPR036627">
    <property type="entry name" value="CobW-likC_sf"/>
</dbReference>
<dbReference type="PROSITE" id="PS00726">
    <property type="entry name" value="AP_NUCLEASE_F1_1"/>
    <property type="match status" value="1"/>
</dbReference>
<proteinExistence type="predicted"/>
<evidence type="ECO:0000256" key="2">
    <source>
        <dbReference type="ARBA" id="ARBA00023186"/>
    </source>
</evidence>
<keyword evidence="2" id="KW-0143">Chaperone</keyword>
<dbReference type="SUPFAM" id="SSF90002">
    <property type="entry name" value="Hypothetical protein YjiA, C-terminal domain"/>
    <property type="match status" value="1"/>
</dbReference>
<dbReference type="GO" id="GO:0003677">
    <property type="term" value="F:DNA binding"/>
    <property type="evidence" value="ECO:0007669"/>
    <property type="project" value="InterPro"/>
</dbReference>
<dbReference type="InterPro" id="IPR026960">
    <property type="entry name" value="RVT-Znf"/>
</dbReference>